<keyword evidence="2" id="KW-0812">Transmembrane</keyword>
<dbReference type="Gene3D" id="2.40.50.140">
    <property type="entry name" value="Nucleic acid-binding proteins"/>
    <property type="match status" value="1"/>
</dbReference>
<evidence type="ECO:0000313" key="3">
    <source>
        <dbReference type="EMBL" id="CAB4270959.1"/>
    </source>
</evidence>
<evidence type="ECO:0000313" key="4">
    <source>
        <dbReference type="Proteomes" id="UP000507222"/>
    </source>
</evidence>
<sequence length="115" mass="11562">MKGFRTLSNGESVEFHIKYDSDGRTKAVDVTRPEKGPVQGRRGGGSGVYGFNDDGVRGGVGRGCRGGGGYGSGGCGRGGGGGRGKGGGVGYGFNGASALFPAKLLIIGIVYKKML</sequence>
<organism evidence="3 4">
    <name type="scientific">Prunus armeniaca</name>
    <name type="common">Apricot</name>
    <name type="synonym">Armeniaca vulgaris</name>
    <dbReference type="NCBI Taxonomy" id="36596"/>
    <lineage>
        <taxon>Eukaryota</taxon>
        <taxon>Viridiplantae</taxon>
        <taxon>Streptophyta</taxon>
        <taxon>Embryophyta</taxon>
        <taxon>Tracheophyta</taxon>
        <taxon>Spermatophyta</taxon>
        <taxon>Magnoliopsida</taxon>
        <taxon>eudicotyledons</taxon>
        <taxon>Gunneridae</taxon>
        <taxon>Pentapetalae</taxon>
        <taxon>rosids</taxon>
        <taxon>fabids</taxon>
        <taxon>Rosales</taxon>
        <taxon>Rosaceae</taxon>
        <taxon>Amygdaloideae</taxon>
        <taxon>Amygdaleae</taxon>
        <taxon>Prunus</taxon>
    </lineage>
</organism>
<accession>A0A6J5U410</accession>
<dbReference type="PANTHER" id="PTHR46565:SF20">
    <property type="entry name" value="COLD SHOCK DOMAIN-CONTAINING PROTEIN 4"/>
    <property type="match status" value="1"/>
</dbReference>
<dbReference type="InterPro" id="IPR012340">
    <property type="entry name" value="NA-bd_OB-fold"/>
</dbReference>
<gene>
    <name evidence="3" type="ORF">CURHAP_LOCUS17285</name>
</gene>
<reference evidence="3 4" key="1">
    <citation type="submission" date="2020-05" db="EMBL/GenBank/DDBJ databases">
        <authorList>
            <person name="Campoy J."/>
            <person name="Schneeberger K."/>
            <person name="Spophaly S."/>
        </authorList>
    </citation>
    <scope>NUCLEOTIDE SEQUENCE [LARGE SCALE GENOMIC DNA]</scope>
    <source>
        <strain evidence="3">PruArmRojPasFocal</strain>
    </source>
</reference>
<evidence type="ECO:0008006" key="5">
    <source>
        <dbReference type="Google" id="ProtNLM"/>
    </source>
</evidence>
<dbReference type="EMBL" id="CAEKDK010000002">
    <property type="protein sequence ID" value="CAB4270959.1"/>
    <property type="molecule type" value="Genomic_DNA"/>
</dbReference>
<evidence type="ECO:0000256" key="2">
    <source>
        <dbReference type="SAM" id="Phobius"/>
    </source>
</evidence>
<feature type="transmembrane region" description="Helical" evidence="2">
    <location>
        <begin position="91"/>
        <end position="111"/>
    </location>
</feature>
<keyword evidence="2" id="KW-0472">Membrane</keyword>
<protein>
    <recommendedName>
        <fullName evidence="5">CSD domain-containing protein</fullName>
    </recommendedName>
</protein>
<evidence type="ECO:0000256" key="1">
    <source>
        <dbReference type="SAM" id="MobiDB-lite"/>
    </source>
</evidence>
<dbReference type="AlphaFoldDB" id="A0A6J5U410"/>
<feature type="region of interest" description="Disordered" evidence="1">
    <location>
        <begin position="24"/>
        <end position="50"/>
    </location>
</feature>
<proteinExistence type="predicted"/>
<dbReference type="Proteomes" id="UP000507222">
    <property type="component" value="Unassembled WGS sequence"/>
</dbReference>
<name>A0A6J5U410_PRUAR</name>
<feature type="compositionally biased region" description="Basic and acidic residues" evidence="1">
    <location>
        <begin position="24"/>
        <end position="35"/>
    </location>
</feature>
<dbReference type="PANTHER" id="PTHR46565">
    <property type="entry name" value="COLD SHOCK DOMAIN PROTEIN 2"/>
    <property type="match status" value="1"/>
</dbReference>
<keyword evidence="2" id="KW-1133">Transmembrane helix</keyword>